<evidence type="ECO:0000256" key="7">
    <source>
        <dbReference type="ARBA" id="ARBA00023136"/>
    </source>
</evidence>
<name>A0ABD2NR63_9CUCU</name>
<organism evidence="11 12">
    <name type="scientific">Cryptolaemus montrouzieri</name>
    <dbReference type="NCBI Taxonomy" id="559131"/>
    <lineage>
        <taxon>Eukaryota</taxon>
        <taxon>Metazoa</taxon>
        <taxon>Ecdysozoa</taxon>
        <taxon>Arthropoda</taxon>
        <taxon>Hexapoda</taxon>
        <taxon>Insecta</taxon>
        <taxon>Pterygota</taxon>
        <taxon>Neoptera</taxon>
        <taxon>Endopterygota</taxon>
        <taxon>Coleoptera</taxon>
        <taxon>Polyphaga</taxon>
        <taxon>Cucujiformia</taxon>
        <taxon>Coccinelloidea</taxon>
        <taxon>Coccinellidae</taxon>
        <taxon>Scymninae</taxon>
        <taxon>Scymnini</taxon>
        <taxon>Cryptolaemus</taxon>
    </lineage>
</organism>
<keyword evidence="9" id="KW-0966">Cell projection</keyword>
<keyword evidence="5" id="KW-0963">Cytoplasm</keyword>
<evidence type="ECO:0000256" key="3">
    <source>
        <dbReference type="ARBA" id="ARBA00005822"/>
    </source>
</evidence>
<evidence type="ECO:0000256" key="6">
    <source>
        <dbReference type="ARBA" id="ARBA00023069"/>
    </source>
</evidence>
<evidence type="ECO:0000256" key="2">
    <source>
        <dbReference type="ARBA" id="ARBA00004607"/>
    </source>
</evidence>
<keyword evidence="8" id="KW-0206">Cytoskeleton</keyword>
<comment type="similarity">
    <text evidence="3">Belongs to the BBS5 family.</text>
</comment>
<evidence type="ECO:0000259" key="10">
    <source>
        <dbReference type="SMART" id="SM00683"/>
    </source>
</evidence>
<protein>
    <recommendedName>
        <fullName evidence="10">BBSome complex member BBS5 PH domain-containing protein</fullName>
    </recommendedName>
</protein>
<dbReference type="AlphaFoldDB" id="A0ABD2NR63"/>
<evidence type="ECO:0000256" key="4">
    <source>
        <dbReference type="ARBA" id="ARBA00022475"/>
    </source>
</evidence>
<gene>
    <name evidence="11" type="ORF">HHI36_004440</name>
</gene>
<evidence type="ECO:0000313" key="11">
    <source>
        <dbReference type="EMBL" id="KAL3281226.1"/>
    </source>
</evidence>
<dbReference type="PANTHER" id="PTHR21351">
    <property type="entry name" value="BARDET-BIEDL SYNDROME PROTEIN 5"/>
    <property type="match status" value="1"/>
</dbReference>
<sequence length="365" mass="41352">MEDCLATQLINIILEFRLGTPKLYNIKMLLWEDKEVRFDVPFTEMRLKPGEKILDRLENIEDTKGNAGDRGRLIVTNIRILWHSLASPRINLSIGLNCIMSIKSEEVNSRLRGIAQAVHILTLSNRTRFEFIFTNLVPGSMRHLTTVSGVHKAYLSSKLYREMKLRGAIVQNKHLKILPLEQIYSTTHGVWNLSSDQSSLGIFVVTNIRCAWYASMNEGFNISLPYLQITSIIIRDSKFGQALVLTSFEESGGYVLGFRLDTDDNLNKLYKEFTAVYATAVKNPIYGVEYKLSALSDEQQTTSDILEDVEIFEEPKGEISNTIAAYFADAGPRIDRPIYCPELGLSIETVKNGFSVQKLWEVIPS</sequence>
<dbReference type="Proteomes" id="UP001516400">
    <property type="component" value="Unassembled WGS sequence"/>
</dbReference>
<dbReference type="Pfam" id="PF07289">
    <property type="entry name" value="BBL5"/>
    <property type="match status" value="1"/>
</dbReference>
<dbReference type="InterPro" id="IPR006606">
    <property type="entry name" value="BBL5"/>
</dbReference>
<dbReference type="PIRSF" id="PIRSF010072">
    <property type="entry name" value="DUF1448"/>
    <property type="match status" value="1"/>
</dbReference>
<evidence type="ECO:0000256" key="9">
    <source>
        <dbReference type="ARBA" id="ARBA00023273"/>
    </source>
</evidence>
<evidence type="ECO:0000256" key="8">
    <source>
        <dbReference type="ARBA" id="ARBA00023212"/>
    </source>
</evidence>
<keyword evidence="6" id="KW-0969">Cilium</keyword>
<evidence type="ECO:0000313" key="12">
    <source>
        <dbReference type="Proteomes" id="UP001516400"/>
    </source>
</evidence>
<dbReference type="PANTHER" id="PTHR21351:SF0">
    <property type="entry name" value="BARDET-BIEDL SYNDROME 5 PROTEIN"/>
    <property type="match status" value="1"/>
</dbReference>
<evidence type="ECO:0000256" key="1">
    <source>
        <dbReference type="ARBA" id="ARBA00004309"/>
    </source>
</evidence>
<dbReference type="GO" id="GO:0034451">
    <property type="term" value="C:centriolar satellite"/>
    <property type="evidence" value="ECO:0007669"/>
    <property type="project" value="UniProtKB-SubCell"/>
</dbReference>
<accession>A0ABD2NR63</accession>
<keyword evidence="7" id="KW-0472">Membrane</keyword>
<comment type="subcellular location">
    <subcellularLocation>
        <location evidence="1">Cell projection</location>
        <location evidence="1">Cilium membrane</location>
    </subcellularLocation>
    <subcellularLocation>
        <location evidence="2">Cytoplasm</location>
        <location evidence="2">Cytoskeleton</location>
        <location evidence="2">Microtubule organizing center</location>
        <location evidence="2">Centrosome</location>
        <location evidence="2">Centriolar satellite</location>
    </subcellularLocation>
</comment>
<reference evidence="11 12" key="1">
    <citation type="journal article" date="2021" name="BMC Biol.">
        <title>Horizontally acquired antibacterial genes associated with adaptive radiation of ladybird beetles.</title>
        <authorList>
            <person name="Li H.S."/>
            <person name="Tang X.F."/>
            <person name="Huang Y.H."/>
            <person name="Xu Z.Y."/>
            <person name="Chen M.L."/>
            <person name="Du X.Y."/>
            <person name="Qiu B.Y."/>
            <person name="Chen P.T."/>
            <person name="Zhang W."/>
            <person name="Slipinski A."/>
            <person name="Escalona H.E."/>
            <person name="Waterhouse R.M."/>
            <person name="Zwick A."/>
            <person name="Pang H."/>
        </authorList>
    </citation>
    <scope>NUCLEOTIDE SEQUENCE [LARGE SCALE GENOMIC DNA]</scope>
    <source>
        <strain evidence="11">SYSU2018</strain>
    </source>
</reference>
<proteinExistence type="inferred from homology"/>
<dbReference type="SMART" id="SM00683">
    <property type="entry name" value="DM16"/>
    <property type="match status" value="2"/>
</dbReference>
<dbReference type="EMBL" id="JABFTP020000144">
    <property type="protein sequence ID" value="KAL3281226.1"/>
    <property type="molecule type" value="Genomic_DNA"/>
</dbReference>
<dbReference type="InterPro" id="IPR014003">
    <property type="entry name" value="BBS5_PH"/>
</dbReference>
<evidence type="ECO:0000256" key="5">
    <source>
        <dbReference type="ARBA" id="ARBA00022490"/>
    </source>
</evidence>
<feature type="domain" description="BBSome complex member BBS5 PH" evidence="10">
    <location>
        <begin position="51"/>
        <end position="105"/>
    </location>
</feature>
<feature type="domain" description="BBSome complex member BBS5 PH" evidence="10">
    <location>
        <begin position="181"/>
        <end position="235"/>
    </location>
</feature>
<comment type="caution">
    <text evidence="11">The sequence shown here is derived from an EMBL/GenBank/DDBJ whole genome shotgun (WGS) entry which is preliminary data.</text>
</comment>
<keyword evidence="12" id="KW-1185">Reference proteome</keyword>
<keyword evidence="4" id="KW-1003">Cell membrane</keyword>
<dbReference type="InterPro" id="IPR030804">
    <property type="entry name" value="BBS5/fem-3"/>
</dbReference>
<dbReference type="GO" id="GO:0060170">
    <property type="term" value="C:ciliary membrane"/>
    <property type="evidence" value="ECO:0007669"/>
    <property type="project" value="UniProtKB-SubCell"/>
</dbReference>